<gene>
    <name evidence="1" type="ORF">SLAV_36440</name>
</gene>
<keyword evidence="2" id="KW-1185">Reference proteome</keyword>
<sequence>MWHGRIYGSTDSGPLALDARTGDDLPAAPGIAPYAVNEYVGLALKGTDAMAYPAVE</sequence>
<evidence type="ECO:0000313" key="1">
    <source>
        <dbReference type="EMBL" id="ATZ29053.1"/>
    </source>
</evidence>
<dbReference type="AlphaFoldDB" id="A0A2K8PT85"/>
<protein>
    <submittedName>
        <fullName evidence="1">Uncharacterized protein</fullName>
    </submittedName>
</protein>
<dbReference type="Proteomes" id="UP000231791">
    <property type="component" value="Chromosome"/>
</dbReference>
<evidence type="ECO:0000313" key="2">
    <source>
        <dbReference type="Proteomes" id="UP000231791"/>
    </source>
</evidence>
<accession>A0A2K8PT85</accession>
<organism evidence="1 2">
    <name type="scientific">Streptomyces lavendulae subsp. lavendulae</name>
    <dbReference type="NCBI Taxonomy" id="58340"/>
    <lineage>
        <taxon>Bacteria</taxon>
        <taxon>Bacillati</taxon>
        <taxon>Actinomycetota</taxon>
        <taxon>Actinomycetes</taxon>
        <taxon>Kitasatosporales</taxon>
        <taxon>Streptomycetaceae</taxon>
        <taxon>Streptomyces</taxon>
    </lineage>
</organism>
<name>A0A2K8PT85_STRLA</name>
<proteinExistence type="predicted"/>
<dbReference type="EMBL" id="CP024985">
    <property type="protein sequence ID" value="ATZ29053.1"/>
    <property type="molecule type" value="Genomic_DNA"/>
</dbReference>
<dbReference type="KEGG" id="slx:SLAV_36440"/>
<reference evidence="1 2" key="1">
    <citation type="submission" date="2017-11" db="EMBL/GenBank/DDBJ databases">
        <title>Complete genome sequence of Streptomyces lavendulae subsp. lavendulae CCM 3239 (formerly 'Streptomyces aureofaciens CCM 3239'), the producer of the angucycline-type antibiotic auricin.</title>
        <authorList>
            <person name="Busche T."/>
            <person name="Novakova R."/>
            <person name="Al'Dilaimi A."/>
            <person name="Homerova D."/>
            <person name="Feckova L."/>
            <person name="Rezuchova B."/>
            <person name="Mingyar E."/>
            <person name="Csolleiova D."/>
            <person name="Bekeova C."/>
            <person name="Winkler A."/>
            <person name="Sevcikova B."/>
            <person name="Kalinowski J."/>
            <person name="Kormanec J."/>
            <person name="Ruckert C."/>
        </authorList>
    </citation>
    <scope>NUCLEOTIDE SEQUENCE [LARGE SCALE GENOMIC DNA]</scope>
    <source>
        <strain evidence="1 2">CCM 3239</strain>
    </source>
</reference>